<dbReference type="AlphaFoldDB" id="A0A9P6TA20"/>
<gene>
    <name evidence="2" type="ORF">CROQUDRAFT_79636</name>
</gene>
<evidence type="ECO:0000256" key="1">
    <source>
        <dbReference type="ARBA" id="ARBA00005564"/>
    </source>
</evidence>
<dbReference type="InterPro" id="IPR019405">
    <property type="entry name" value="Lactonase_7-beta_prop"/>
</dbReference>
<dbReference type="InterPro" id="IPR015943">
    <property type="entry name" value="WD40/YVTN_repeat-like_dom_sf"/>
</dbReference>
<comment type="caution">
    <text evidence="2">The sequence shown here is derived from an EMBL/GenBank/DDBJ whole genome shotgun (WGS) entry which is preliminary data.</text>
</comment>
<dbReference type="Gene3D" id="2.130.10.10">
    <property type="entry name" value="YVTN repeat-like/Quinoprotein amine dehydrogenase"/>
    <property type="match status" value="1"/>
</dbReference>
<dbReference type="InterPro" id="IPR011048">
    <property type="entry name" value="Haem_d1_sf"/>
</dbReference>
<sequence>MGEKPSWLTLDPTGNYIFSTDQISDFDGDKDSGGVYSGEIDQDGKITTISSGECLGVPVAASVSPDDHFLLVASYAGAAVNLFKIEKKSHMLSRNPTQTIHLHGSGPNPQRQRHAFARDAVYNKEGSLAFVPDLGSDQLRIFQVNSSNGHLTELSPVIFPPGTGPSHLTIIESYIYVIGELSSKIFTLKLHENSQDEHRAEIIGVMGTLPKNSTFNDFGAGEISSSPDGKFIYTTNRPLNLTSPIGDNTFAVFPRSSSTGLLSSPSFYPVGGRTARHFSISHDTIGRFIVVGAVDSNLVIIHRRDPMTGAIMQIARTKISKPSVQIFAP</sequence>
<dbReference type="OrthoDB" id="9972196at2759"/>
<accession>A0A9P6TA20</accession>
<evidence type="ECO:0008006" key="4">
    <source>
        <dbReference type="Google" id="ProtNLM"/>
    </source>
</evidence>
<dbReference type="Pfam" id="PF10282">
    <property type="entry name" value="Lactonase"/>
    <property type="match status" value="1"/>
</dbReference>
<evidence type="ECO:0000313" key="2">
    <source>
        <dbReference type="EMBL" id="KAG0144696.1"/>
    </source>
</evidence>
<proteinExistence type="inferred from homology"/>
<name>A0A9P6TA20_9BASI</name>
<dbReference type="Proteomes" id="UP000886653">
    <property type="component" value="Unassembled WGS sequence"/>
</dbReference>
<dbReference type="InterPro" id="IPR050282">
    <property type="entry name" value="Cycloisomerase_2"/>
</dbReference>
<reference evidence="2" key="1">
    <citation type="submission" date="2013-11" db="EMBL/GenBank/DDBJ databases">
        <title>Genome sequence of the fusiform rust pathogen reveals effectors for host alternation and coevolution with pine.</title>
        <authorList>
            <consortium name="DOE Joint Genome Institute"/>
            <person name="Smith K."/>
            <person name="Pendleton A."/>
            <person name="Kubisiak T."/>
            <person name="Anderson C."/>
            <person name="Salamov A."/>
            <person name="Aerts A."/>
            <person name="Riley R."/>
            <person name="Clum A."/>
            <person name="Lindquist E."/>
            <person name="Ence D."/>
            <person name="Campbell M."/>
            <person name="Kronenberg Z."/>
            <person name="Feau N."/>
            <person name="Dhillon B."/>
            <person name="Hamelin R."/>
            <person name="Burleigh J."/>
            <person name="Smith J."/>
            <person name="Yandell M."/>
            <person name="Nelson C."/>
            <person name="Grigoriev I."/>
            <person name="Davis J."/>
        </authorList>
    </citation>
    <scope>NUCLEOTIDE SEQUENCE</scope>
    <source>
        <strain evidence="2">G11</strain>
    </source>
</reference>
<evidence type="ECO:0000313" key="3">
    <source>
        <dbReference type="Proteomes" id="UP000886653"/>
    </source>
</evidence>
<dbReference type="PANTHER" id="PTHR30344">
    <property type="entry name" value="6-PHOSPHOGLUCONOLACTONASE-RELATED"/>
    <property type="match status" value="1"/>
</dbReference>
<comment type="similarity">
    <text evidence="1">Belongs to the cycloisomerase 2 family.</text>
</comment>
<dbReference type="SUPFAM" id="SSF51004">
    <property type="entry name" value="C-terminal (heme d1) domain of cytochrome cd1-nitrite reductase"/>
    <property type="match status" value="1"/>
</dbReference>
<dbReference type="PANTHER" id="PTHR30344:SF1">
    <property type="entry name" value="6-PHOSPHOGLUCONOLACTONASE"/>
    <property type="match status" value="1"/>
</dbReference>
<protein>
    <recommendedName>
        <fullName evidence="4">6-phosphogluconolactonase</fullName>
    </recommendedName>
</protein>
<organism evidence="2 3">
    <name type="scientific">Cronartium quercuum f. sp. fusiforme G11</name>
    <dbReference type="NCBI Taxonomy" id="708437"/>
    <lineage>
        <taxon>Eukaryota</taxon>
        <taxon>Fungi</taxon>
        <taxon>Dikarya</taxon>
        <taxon>Basidiomycota</taxon>
        <taxon>Pucciniomycotina</taxon>
        <taxon>Pucciniomycetes</taxon>
        <taxon>Pucciniales</taxon>
        <taxon>Coleosporiaceae</taxon>
        <taxon>Cronartium</taxon>
    </lineage>
</organism>
<keyword evidence="3" id="KW-1185">Reference proteome</keyword>
<dbReference type="EMBL" id="MU167290">
    <property type="protein sequence ID" value="KAG0144696.1"/>
    <property type="molecule type" value="Genomic_DNA"/>
</dbReference>
<dbReference type="GO" id="GO:0017057">
    <property type="term" value="F:6-phosphogluconolactonase activity"/>
    <property type="evidence" value="ECO:0007669"/>
    <property type="project" value="TreeGrafter"/>
</dbReference>